<gene>
    <name evidence="1" type="ORF">GCM10009760_16870</name>
</gene>
<proteinExistence type="predicted"/>
<organism evidence="1 2">
    <name type="scientific">Kitasatospora kazusensis</name>
    <dbReference type="NCBI Taxonomy" id="407974"/>
    <lineage>
        <taxon>Bacteria</taxon>
        <taxon>Bacillati</taxon>
        <taxon>Actinomycetota</taxon>
        <taxon>Actinomycetes</taxon>
        <taxon>Kitasatosporales</taxon>
        <taxon>Streptomycetaceae</taxon>
        <taxon>Kitasatospora</taxon>
    </lineage>
</organism>
<accession>A0ABP5KW12</accession>
<sequence>MGEFGGKVESFVEIVELDVRDVAGGWALHGWLLRCWLDETVAGPAELPGPGGRGDVELTEEDWAASGWPSDGLDFGAVWSDADDADSAALVQGVQGLVDLTFSHLLLHRQTPSGRHQESHDVHQMAPGVGGVRSGSVLVISVMLRSPGVPGDGR</sequence>
<evidence type="ECO:0000313" key="1">
    <source>
        <dbReference type="EMBL" id="GAA2136958.1"/>
    </source>
</evidence>
<protein>
    <submittedName>
        <fullName evidence="1">Uncharacterized protein</fullName>
    </submittedName>
</protein>
<comment type="caution">
    <text evidence="1">The sequence shown here is derived from an EMBL/GenBank/DDBJ whole genome shotgun (WGS) entry which is preliminary data.</text>
</comment>
<keyword evidence="2" id="KW-1185">Reference proteome</keyword>
<reference evidence="2" key="1">
    <citation type="journal article" date="2019" name="Int. J. Syst. Evol. Microbiol.">
        <title>The Global Catalogue of Microorganisms (GCM) 10K type strain sequencing project: providing services to taxonomists for standard genome sequencing and annotation.</title>
        <authorList>
            <consortium name="The Broad Institute Genomics Platform"/>
            <consortium name="The Broad Institute Genome Sequencing Center for Infectious Disease"/>
            <person name="Wu L."/>
            <person name="Ma J."/>
        </authorList>
    </citation>
    <scope>NUCLEOTIDE SEQUENCE [LARGE SCALE GENOMIC DNA]</scope>
    <source>
        <strain evidence="2">JCM 14560</strain>
    </source>
</reference>
<name>A0ABP5KW12_9ACTN</name>
<dbReference type="EMBL" id="BAAANT010000007">
    <property type="protein sequence ID" value="GAA2136958.1"/>
    <property type="molecule type" value="Genomic_DNA"/>
</dbReference>
<dbReference type="Proteomes" id="UP001422759">
    <property type="component" value="Unassembled WGS sequence"/>
</dbReference>
<evidence type="ECO:0000313" key="2">
    <source>
        <dbReference type="Proteomes" id="UP001422759"/>
    </source>
</evidence>